<dbReference type="GO" id="GO:0005524">
    <property type="term" value="F:ATP binding"/>
    <property type="evidence" value="ECO:0007669"/>
    <property type="project" value="UniProtKB-KW"/>
</dbReference>
<dbReference type="InterPro" id="IPR027417">
    <property type="entry name" value="P-loop_NTPase"/>
</dbReference>
<keyword evidence="13" id="KW-1185">Reference proteome</keyword>
<dbReference type="SMART" id="SM00382">
    <property type="entry name" value="AAA"/>
    <property type="match status" value="1"/>
</dbReference>
<keyword evidence="5" id="KW-0378">Hydrolase</keyword>
<evidence type="ECO:0000313" key="13">
    <source>
        <dbReference type="Proteomes" id="UP000625711"/>
    </source>
</evidence>
<comment type="caution">
    <text evidence="12">The sequence shown here is derived from an EMBL/GenBank/DDBJ whole genome shotgun (WGS) entry which is preliminary data.</text>
</comment>
<keyword evidence="6" id="KW-0067">ATP-binding</keyword>
<dbReference type="InterPro" id="IPR015415">
    <property type="entry name" value="Spast_Vps4_C"/>
</dbReference>
<dbReference type="Pfam" id="PF09336">
    <property type="entry name" value="Vps4_C"/>
    <property type="match status" value="1"/>
</dbReference>
<keyword evidence="3" id="KW-0962">Peroxisome biogenesis</keyword>
<sequence length="761" mass="85260">MSDSKLVIFISVSDDVLYNFVRKYQSHCDNNIVVVHPNAIYENDTIIELYHKDTDTSRVAFILSDGICQKDCIYVSDTMFSNSALTDCNIKLIKPRRPVKIADEIELSLISSPHDISNVLIDNLIMSYFELPKIVYQNDILTLNVKHLVTANYYSDLKVNITKKIYFKCIKVFINNLTTSRACLCVVGKTTIKQVPNTQSFVPKVLSDGPKSVKMEKEKHLADITVCPYYLEIYRNIAKAVASYIENFGRQELEPLFLIEGEEGCGEKMILSSLAAELGIHHLSIDNSDLTANVYAQYESKLNNIFFTAKISAPCIVSISSFQNFGKNNEGQYDQRLINAFSNYLHNLFFKNVHPVIVVCCSNSKDISPELKRLFLEIFEINPPSEEEREEILKWILSMNDISVHGLDLKCIANTTHGFYFKDLEALVYYAENNFYQSHQNSESVCLNEDNFQCALDFMQTNYKESIGAPKVPKVQWSDVGGLNDVKNEIIKTINLPLKHPEAFANSGLSRSGILLFGPPGTGKTLLAKAVATECNLCFLTVKGPELLNMYVGQSEQNIREVFQKARMASPCIIFFDELDSLAPNRGISGDSGGVMDRVVSQLLAEMDGLESIGKVFVIGATNRPDLIDPALLRPGRFDKLLYVGPCTDIDSKVSVLTALTRRFKLSNGLDLKLIVESCPDNITGADFYGICSSAWTSAAKKLIEHIEKDGHCTDNDNINDTDVIVSEQDFMLAIKNVKPSVSKQDLIYFENLKKELGSNL</sequence>
<name>A0A834HZB1_RHYFE</name>
<dbReference type="Proteomes" id="UP000625711">
    <property type="component" value="Unassembled WGS sequence"/>
</dbReference>
<dbReference type="Pfam" id="PF00004">
    <property type="entry name" value="AAA"/>
    <property type="match status" value="2"/>
</dbReference>
<comment type="similarity">
    <text evidence="2">Belongs to the AAA ATPase family.</text>
</comment>
<evidence type="ECO:0000256" key="9">
    <source>
        <dbReference type="ARBA" id="ARBA00034920"/>
    </source>
</evidence>
<evidence type="ECO:0000313" key="12">
    <source>
        <dbReference type="EMBL" id="KAF7271340.1"/>
    </source>
</evidence>
<dbReference type="PANTHER" id="PTHR23077:SF9">
    <property type="entry name" value="PEROXISOMAL ATPASE PEX6"/>
    <property type="match status" value="1"/>
</dbReference>
<evidence type="ECO:0000259" key="11">
    <source>
        <dbReference type="SMART" id="SM00382"/>
    </source>
</evidence>
<dbReference type="GO" id="GO:0016887">
    <property type="term" value="F:ATP hydrolysis activity"/>
    <property type="evidence" value="ECO:0007669"/>
    <property type="project" value="InterPro"/>
</dbReference>
<feature type="domain" description="AAA+ ATPase" evidence="11">
    <location>
        <begin position="510"/>
        <end position="648"/>
    </location>
</feature>
<dbReference type="PROSITE" id="PS00674">
    <property type="entry name" value="AAA"/>
    <property type="match status" value="1"/>
</dbReference>
<evidence type="ECO:0000256" key="10">
    <source>
        <dbReference type="ARBA" id="ARBA00048778"/>
    </source>
</evidence>
<organism evidence="12 13">
    <name type="scientific">Rhynchophorus ferrugineus</name>
    <name type="common">Red palm weevil</name>
    <name type="synonym">Curculio ferrugineus</name>
    <dbReference type="NCBI Taxonomy" id="354439"/>
    <lineage>
        <taxon>Eukaryota</taxon>
        <taxon>Metazoa</taxon>
        <taxon>Ecdysozoa</taxon>
        <taxon>Arthropoda</taxon>
        <taxon>Hexapoda</taxon>
        <taxon>Insecta</taxon>
        <taxon>Pterygota</taxon>
        <taxon>Neoptera</taxon>
        <taxon>Endopterygota</taxon>
        <taxon>Coleoptera</taxon>
        <taxon>Polyphaga</taxon>
        <taxon>Cucujiformia</taxon>
        <taxon>Curculionidae</taxon>
        <taxon>Dryophthorinae</taxon>
        <taxon>Rhynchophorus</taxon>
    </lineage>
</organism>
<dbReference type="InterPro" id="IPR050168">
    <property type="entry name" value="AAA_ATPase_domain"/>
</dbReference>
<dbReference type="InterPro" id="IPR003960">
    <property type="entry name" value="ATPase_AAA_CS"/>
</dbReference>
<dbReference type="CDD" id="cd19527">
    <property type="entry name" value="RecA-like_PEX6_r2"/>
    <property type="match status" value="1"/>
</dbReference>
<dbReference type="FunFam" id="3.40.50.300:FF:000109">
    <property type="entry name" value="Peroxisomal biogenesis factor 6"/>
    <property type="match status" value="1"/>
</dbReference>
<dbReference type="AlphaFoldDB" id="A0A834HZB1"/>
<evidence type="ECO:0000256" key="8">
    <source>
        <dbReference type="ARBA" id="ARBA00034811"/>
    </source>
</evidence>
<dbReference type="InterPro" id="IPR003959">
    <property type="entry name" value="ATPase_AAA_core"/>
</dbReference>
<protein>
    <recommendedName>
        <fullName evidence="8">Peroxisomal ATPase PEX6</fullName>
    </recommendedName>
    <alternativeName>
        <fullName evidence="9">Peroxin-6</fullName>
    </alternativeName>
</protein>
<dbReference type="GO" id="GO:0016558">
    <property type="term" value="P:protein import into peroxisome matrix"/>
    <property type="evidence" value="ECO:0007669"/>
    <property type="project" value="TreeGrafter"/>
</dbReference>
<comment type="subcellular location">
    <subcellularLocation>
        <location evidence="1">Membrane</location>
    </subcellularLocation>
</comment>
<dbReference type="Gene3D" id="3.40.50.300">
    <property type="entry name" value="P-loop containing nucleotide triphosphate hydrolases"/>
    <property type="match status" value="2"/>
</dbReference>
<evidence type="ECO:0000256" key="5">
    <source>
        <dbReference type="ARBA" id="ARBA00022801"/>
    </source>
</evidence>
<dbReference type="InterPro" id="IPR047533">
    <property type="entry name" value="RecA-like_PEX6_r2"/>
</dbReference>
<dbReference type="GO" id="GO:0005829">
    <property type="term" value="C:cytosol"/>
    <property type="evidence" value="ECO:0007669"/>
    <property type="project" value="TreeGrafter"/>
</dbReference>
<accession>A0A834HZB1</accession>
<gene>
    <name evidence="12" type="ORF">GWI33_015767</name>
</gene>
<keyword evidence="7" id="KW-0472">Membrane</keyword>
<evidence type="ECO:0000256" key="6">
    <source>
        <dbReference type="ARBA" id="ARBA00022840"/>
    </source>
</evidence>
<keyword evidence="4" id="KW-0547">Nucleotide-binding</keyword>
<dbReference type="SUPFAM" id="SSF52540">
    <property type="entry name" value="P-loop containing nucleoside triphosphate hydrolases"/>
    <property type="match status" value="2"/>
</dbReference>
<dbReference type="GO" id="GO:0005778">
    <property type="term" value="C:peroxisomal membrane"/>
    <property type="evidence" value="ECO:0007669"/>
    <property type="project" value="TreeGrafter"/>
</dbReference>
<comment type="catalytic activity">
    <reaction evidence="10">
        <text>ATP + H2O = ADP + phosphate + H(+)</text>
        <dbReference type="Rhea" id="RHEA:13065"/>
        <dbReference type="ChEBI" id="CHEBI:15377"/>
        <dbReference type="ChEBI" id="CHEBI:15378"/>
        <dbReference type="ChEBI" id="CHEBI:30616"/>
        <dbReference type="ChEBI" id="CHEBI:43474"/>
        <dbReference type="ChEBI" id="CHEBI:456216"/>
    </reaction>
    <physiologicalReaction direction="left-to-right" evidence="10">
        <dbReference type="Rhea" id="RHEA:13066"/>
    </physiologicalReaction>
</comment>
<evidence type="ECO:0000256" key="3">
    <source>
        <dbReference type="ARBA" id="ARBA00022593"/>
    </source>
</evidence>
<evidence type="ECO:0000256" key="2">
    <source>
        <dbReference type="ARBA" id="ARBA00006914"/>
    </source>
</evidence>
<proteinExistence type="inferred from homology"/>
<dbReference type="OrthoDB" id="2187at2759"/>
<evidence type="ECO:0000256" key="1">
    <source>
        <dbReference type="ARBA" id="ARBA00004370"/>
    </source>
</evidence>
<dbReference type="Gene3D" id="1.10.8.60">
    <property type="match status" value="2"/>
</dbReference>
<evidence type="ECO:0000256" key="7">
    <source>
        <dbReference type="ARBA" id="ARBA00023136"/>
    </source>
</evidence>
<dbReference type="EMBL" id="JAACXV010013974">
    <property type="protein sequence ID" value="KAF7271340.1"/>
    <property type="molecule type" value="Genomic_DNA"/>
</dbReference>
<dbReference type="InterPro" id="IPR003593">
    <property type="entry name" value="AAA+_ATPase"/>
</dbReference>
<reference evidence="12" key="1">
    <citation type="submission" date="2020-08" db="EMBL/GenBank/DDBJ databases">
        <title>Genome sequencing and assembly of the red palm weevil Rhynchophorus ferrugineus.</title>
        <authorList>
            <person name="Dias G.B."/>
            <person name="Bergman C.M."/>
            <person name="Manee M."/>
        </authorList>
    </citation>
    <scope>NUCLEOTIDE SEQUENCE</scope>
    <source>
        <strain evidence="12">AA-2017</strain>
        <tissue evidence="12">Whole larva</tissue>
    </source>
</reference>
<evidence type="ECO:0000256" key="4">
    <source>
        <dbReference type="ARBA" id="ARBA00022741"/>
    </source>
</evidence>
<dbReference type="PANTHER" id="PTHR23077">
    <property type="entry name" value="AAA-FAMILY ATPASE"/>
    <property type="match status" value="1"/>
</dbReference>